<dbReference type="Proteomes" id="UP000615446">
    <property type="component" value="Unassembled WGS sequence"/>
</dbReference>
<accession>A0A2Z6QLN7</accession>
<evidence type="ECO:0000313" key="2">
    <source>
        <dbReference type="EMBL" id="GBB89592.1"/>
    </source>
</evidence>
<evidence type="ECO:0000313" key="4">
    <source>
        <dbReference type="Proteomes" id="UP000247702"/>
    </source>
</evidence>
<dbReference type="OrthoDB" id="2315736at2759"/>
<comment type="caution">
    <text evidence="2">The sequence shown here is derived from an EMBL/GenBank/DDBJ whole genome shotgun (WGS) entry which is preliminary data.</text>
</comment>
<reference evidence="2 4" key="1">
    <citation type="submission" date="2017-11" db="EMBL/GenBank/DDBJ databases">
        <title>The genome of Rhizophagus clarus HR1 reveals common genetic basis of auxotrophy among arbuscular mycorrhizal fungi.</title>
        <authorList>
            <person name="Kobayashi Y."/>
        </authorList>
    </citation>
    <scope>NUCLEOTIDE SEQUENCE [LARGE SCALE GENOMIC DNA]</scope>
    <source>
        <strain evidence="2 4">HR1</strain>
    </source>
</reference>
<evidence type="ECO:0000256" key="1">
    <source>
        <dbReference type="SAM" id="Coils"/>
    </source>
</evidence>
<proteinExistence type="predicted"/>
<protein>
    <submittedName>
        <fullName evidence="2">Uncharacterized protein</fullName>
    </submittedName>
</protein>
<evidence type="ECO:0000313" key="3">
    <source>
        <dbReference type="EMBL" id="GES86152.1"/>
    </source>
</evidence>
<organism evidence="2 4">
    <name type="scientific">Rhizophagus clarus</name>
    <dbReference type="NCBI Taxonomy" id="94130"/>
    <lineage>
        <taxon>Eukaryota</taxon>
        <taxon>Fungi</taxon>
        <taxon>Fungi incertae sedis</taxon>
        <taxon>Mucoromycota</taxon>
        <taxon>Glomeromycotina</taxon>
        <taxon>Glomeromycetes</taxon>
        <taxon>Glomerales</taxon>
        <taxon>Glomeraceae</taxon>
        <taxon>Rhizophagus</taxon>
    </lineage>
</organism>
<feature type="coiled-coil region" evidence="1">
    <location>
        <begin position="76"/>
        <end position="103"/>
    </location>
</feature>
<keyword evidence="4" id="KW-1185">Reference proteome</keyword>
<dbReference type="EMBL" id="BLAL01000160">
    <property type="protein sequence ID" value="GES86152.1"/>
    <property type="molecule type" value="Genomic_DNA"/>
</dbReference>
<dbReference type="EMBL" id="BEXD01000704">
    <property type="protein sequence ID" value="GBB89592.1"/>
    <property type="molecule type" value="Genomic_DNA"/>
</dbReference>
<name>A0A2Z6QLN7_9GLOM</name>
<gene>
    <name evidence="3" type="ORF">RCL2_001321900</name>
    <name evidence="2" type="ORF">RclHR1_16310002</name>
</gene>
<reference evidence="3" key="2">
    <citation type="submission" date="2019-10" db="EMBL/GenBank/DDBJ databases">
        <title>Conservation and host-specific expression of non-tandemly repeated heterogenous ribosome RNA gene in arbuscular mycorrhizal fungi.</title>
        <authorList>
            <person name="Maeda T."/>
            <person name="Kobayashi Y."/>
            <person name="Nakagawa T."/>
            <person name="Ezawa T."/>
            <person name="Yamaguchi K."/>
            <person name="Bino T."/>
            <person name="Nishimoto Y."/>
            <person name="Shigenobu S."/>
            <person name="Kawaguchi M."/>
        </authorList>
    </citation>
    <scope>NUCLEOTIDE SEQUENCE</scope>
    <source>
        <strain evidence="3">HR1</strain>
    </source>
</reference>
<sequence>MSHNKKTEWAIIKTYEEDDYICVDFYEGAKKEGNTSDKNPKVKYDPNFNKKRNSLLSLKNEEYYPEWDKYISNYRKSIYYDEIEKLQNQLKELKRVEGDIERDLDYNRKNENKFKEFQYKYVENQIKIKEIDKDINKLLEDVYKLNQLKDIGKELLSNKISFGLFNVDFKTLQNLPADFVAFPAFLVEFNHRNDSISNTKDDLKYLGSLPQEIKDDIIKSANKYNIKYTDDLFNEYEKVHRVN</sequence>
<dbReference type="AlphaFoldDB" id="A0A2Z6QLN7"/>
<dbReference type="Proteomes" id="UP000247702">
    <property type="component" value="Unassembled WGS sequence"/>
</dbReference>
<keyword evidence="1" id="KW-0175">Coiled coil</keyword>